<name>A0A4Y9TA89_PSEFL</name>
<gene>
    <name evidence="1" type="ORF">E4T65_22855</name>
</gene>
<reference evidence="1 2" key="1">
    <citation type="submission" date="2019-03" db="EMBL/GenBank/DDBJ databases">
        <title>Biocontrol and xenobiotic degradation properties of endophytic Pseudomonas fluorescens strain BRZ63.</title>
        <authorList>
            <person name="Chlebek D.A."/>
            <person name="Pinski A."/>
            <person name="Zur J.P."/>
            <person name="Michalska J."/>
            <person name="Hupert-Kocurek K.T."/>
        </authorList>
    </citation>
    <scope>NUCLEOTIDE SEQUENCE [LARGE SCALE GENOMIC DNA]</scope>
    <source>
        <strain evidence="1 2">BRZ63</strain>
    </source>
</reference>
<sequence length="192" mass="21457">MDENDPESSNTPATGYFDHQLKVIYVMAPDYAYRRKTLMPVASDTRWSRLALLGEHLALDIYADQSLSVLSALQAYAIKRPRSQMQIRALVKRLRQWPAPATPVVLPTARSFKELYRYRQHVGYGRRTGCHLQTLALLGQGYQIPGNGQAVSFVGADQYAVFQRVQSETRTVESRLQGIPLSGHVSPAPALA</sequence>
<organism evidence="1 2">
    <name type="scientific">Pseudomonas fluorescens</name>
    <dbReference type="NCBI Taxonomy" id="294"/>
    <lineage>
        <taxon>Bacteria</taxon>
        <taxon>Pseudomonadati</taxon>
        <taxon>Pseudomonadota</taxon>
        <taxon>Gammaproteobacteria</taxon>
        <taxon>Pseudomonadales</taxon>
        <taxon>Pseudomonadaceae</taxon>
        <taxon>Pseudomonas</taxon>
    </lineage>
</organism>
<accession>A0A4Y9TA89</accession>
<dbReference type="AlphaFoldDB" id="A0A4Y9TA89"/>
<evidence type="ECO:0000313" key="1">
    <source>
        <dbReference type="EMBL" id="TFW41214.1"/>
    </source>
</evidence>
<protein>
    <submittedName>
        <fullName evidence="1">Uncharacterized protein</fullName>
    </submittedName>
</protein>
<dbReference type="EMBL" id="SPVI01000015">
    <property type="protein sequence ID" value="TFW41214.1"/>
    <property type="molecule type" value="Genomic_DNA"/>
</dbReference>
<comment type="caution">
    <text evidence="1">The sequence shown here is derived from an EMBL/GenBank/DDBJ whole genome shotgun (WGS) entry which is preliminary data.</text>
</comment>
<proteinExistence type="predicted"/>
<dbReference type="RefSeq" id="WP_135196823.1">
    <property type="nucleotide sequence ID" value="NZ_SPVI01000015.1"/>
</dbReference>
<dbReference type="Proteomes" id="UP000297322">
    <property type="component" value="Unassembled WGS sequence"/>
</dbReference>
<evidence type="ECO:0000313" key="2">
    <source>
        <dbReference type="Proteomes" id="UP000297322"/>
    </source>
</evidence>